<dbReference type="PANTHER" id="PTHR44329:SF298">
    <property type="entry name" value="MIXED LINEAGE KINASE DOMAIN-LIKE PROTEIN"/>
    <property type="match status" value="1"/>
</dbReference>
<dbReference type="InterPro" id="IPR011009">
    <property type="entry name" value="Kinase-like_dom_sf"/>
</dbReference>
<feature type="non-terminal residue" evidence="4">
    <location>
        <position position="1"/>
    </location>
</feature>
<dbReference type="InterPro" id="IPR000719">
    <property type="entry name" value="Prot_kinase_dom"/>
</dbReference>
<dbReference type="PANTHER" id="PTHR44329">
    <property type="entry name" value="SERINE/THREONINE-PROTEIN KINASE TNNI3K-RELATED"/>
    <property type="match status" value="1"/>
</dbReference>
<dbReference type="Gene3D" id="1.10.510.10">
    <property type="entry name" value="Transferase(Phosphotransferase) domain 1"/>
    <property type="match status" value="1"/>
</dbReference>
<dbReference type="GO" id="GO:0004674">
    <property type="term" value="F:protein serine/threonine kinase activity"/>
    <property type="evidence" value="ECO:0007669"/>
    <property type="project" value="TreeGrafter"/>
</dbReference>
<proteinExistence type="predicted"/>
<dbReference type="PROSITE" id="PS50011">
    <property type="entry name" value="PROTEIN_KINASE_DOM"/>
    <property type="match status" value="1"/>
</dbReference>
<protein>
    <submittedName>
        <fullName evidence="4">Putative serine/threonine-protein kinase</fullName>
    </submittedName>
</protein>
<dbReference type="EMBL" id="PGGS01000262">
    <property type="protein sequence ID" value="PNH06051.1"/>
    <property type="molecule type" value="Genomic_DNA"/>
</dbReference>
<dbReference type="OrthoDB" id="538364at2759"/>
<dbReference type="InterPro" id="IPR051681">
    <property type="entry name" value="Ser/Thr_Kinases-Pseudokinases"/>
</dbReference>
<dbReference type="GO" id="GO:0005524">
    <property type="term" value="F:ATP binding"/>
    <property type="evidence" value="ECO:0007669"/>
    <property type="project" value="UniProtKB-KW"/>
</dbReference>
<evidence type="ECO:0000313" key="4">
    <source>
        <dbReference type="EMBL" id="PNH06051.1"/>
    </source>
</evidence>
<organism evidence="4 5">
    <name type="scientific">Tetrabaena socialis</name>
    <dbReference type="NCBI Taxonomy" id="47790"/>
    <lineage>
        <taxon>Eukaryota</taxon>
        <taxon>Viridiplantae</taxon>
        <taxon>Chlorophyta</taxon>
        <taxon>core chlorophytes</taxon>
        <taxon>Chlorophyceae</taxon>
        <taxon>CS clade</taxon>
        <taxon>Chlamydomonadales</taxon>
        <taxon>Tetrabaenaceae</taxon>
        <taxon>Tetrabaena</taxon>
    </lineage>
</organism>
<keyword evidence="2" id="KW-0067">ATP-binding</keyword>
<comment type="caution">
    <text evidence="4">The sequence shown here is derived from an EMBL/GenBank/DDBJ whole genome shotgun (WGS) entry which is preliminary data.</text>
</comment>
<feature type="domain" description="Protein kinase" evidence="3">
    <location>
        <begin position="1"/>
        <end position="76"/>
    </location>
</feature>
<name>A0A2J8A0J3_9CHLO</name>
<evidence type="ECO:0000256" key="1">
    <source>
        <dbReference type="ARBA" id="ARBA00022741"/>
    </source>
</evidence>
<keyword evidence="5" id="KW-1185">Reference proteome</keyword>
<accession>A0A2J8A0J3</accession>
<keyword evidence="4" id="KW-0418">Kinase</keyword>
<sequence length="76" mass="8635">ALTGGLGTYQWAAPEVLAHQRYSEKADVYSFGIVLWECLAAKLPYEAPVRISPVRVEDDCFLQLLDRLHRSTQRKS</sequence>
<dbReference type="InterPro" id="IPR001245">
    <property type="entry name" value="Ser-Thr/Tyr_kinase_cat_dom"/>
</dbReference>
<keyword evidence="1" id="KW-0547">Nucleotide-binding</keyword>
<evidence type="ECO:0000313" key="5">
    <source>
        <dbReference type="Proteomes" id="UP000236333"/>
    </source>
</evidence>
<evidence type="ECO:0000259" key="3">
    <source>
        <dbReference type="PROSITE" id="PS50011"/>
    </source>
</evidence>
<keyword evidence="4" id="KW-0808">Transferase</keyword>
<gene>
    <name evidence="4" type="ORF">TSOC_007646</name>
</gene>
<evidence type="ECO:0000256" key="2">
    <source>
        <dbReference type="ARBA" id="ARBA00022840"/>
    </source>
</evidence>
<dbReference type="SUPFAM" id="SSF56112">
    <property type="entry name" value="Protein kinase-like (PK-like)"/>
    <property type="match status" value="1"/>
</dbReference>
<dbReference type="AlphaFoldDB" id="A0A2J8A0J3"/>
<reference evidence="4 5" key="1">
    <citation type="journal article" date="2017" name="Mol. Biol. Evol.">
        <title>The 4-celled Tetrabaena socialis nuclear genome reveals the essential components for genetic control of cell number at the origin of multicellularity in the volvocine lineage.</title>
        <authorList>
            <person name="Featherston J."/>
            <person name="Arakaki Y."/>
            <person name="Hanschen E.R."/>
            <person name="Ferris P.J."/>
            <person name="Michod R.E."/>
            <person name="Olson B.J.S.C."/>
            <person name="Nozaki H."/>
            <person name="Durand P.M."/>
        </authorList>
    </citation>
    <scope>NUCLEOTIDE SEQUENCE [LARGE SCALE GENOMIC DNA]</scope>
    <source>
        <strain evidence="4 5">NIES-571</strain>
    </source>
</reference>
<dbReference type="Pfam" id="PF07714">
    <property type="entry name" value="PK_Tyr_Ser-Thr"/>
    <property type="match status" value="1"/>
</dbReference>
<dbReference type="Proteomes" id="UP000236333">
    <property type="component" value="Unassembled WGS sequence"/>
</dbReference>